<evidence type="ECO:0000313" key="14">
    <source>
        <dbReference type="Proteomes" id="UP000255167"/>
    </source>
</evidence>
<gene>
    <name evidence="8" type="ORF">NCTC5051_03209</name>
    <name evidence="6" type="ORF">NCTC5052_03155</name>
    <name evidence="7" type="ORF">NCTC5052_04914</name>
    <name evidence="9" type="ORF">NCTC5053_06720</name>
    <name evidence="10" type="ORF">NCTC9617_03376</name>
</gene>
<dbReference type="Proteomes" id="UP000254103">
    <property type="component" value="Unassembled WGS sequence"/>
</dbReference>
<feature type="domain" description="NlpC/P60" evidence="5">
    <location>
        <begin position="21"/>
        <end position="108"/>
    </location>
</feature>
<dbReference type="EMBL" id="UGNC01000005">
    <property type="protein sequence ID" value="STW46846.1"/>
    <property type="molecule type" value="Genomic_DNA"/>
</dbReference>
<dbReference type="InterPro" id="IPR038765">
    <property type="entry name" value="Papain-like_cys_pep_sf"/>
</dbReference>
<dbReference type="AlphaFoldDB" id="A0A060VKT0"/>
<dbReference type="EMBL" id="UGLU01000001">
    <property type="protein sequence ID" value="STU51980.1"/>
    <property type="molecule type" value="Genomic_DNA"/>
</dbReference>
<protein>
    <recommendedName>
        <fullName evidence="5">NlpC/P60 domain-containing protein</fullName>
    </recommendedName>
</protein>
<dbReference type="SUPFAM" id="SSF54001">
    <property type="entry name" value="Cysteine proteinases"/>
    <property type="match status" value="1"/>
</dbReference>
<evidence type="ECO:0000256" key="1">
    <source>
        <dbReference type="ARBA" id="ARBA00007074"/>
    </source>
</evidence>
<dbReference type="Pfam" id="PF00877">
    <property type="entry name" value="NLPC_P60"/>
    <property type="match status" value="1"/>
</dbReference>
<dbReference type="RefSeq" id="WP_023328737.1">
    <property type="nucleotide sequence ID" value="NZ_BAACAC010000001.1"/>
</dbReference>
<evidence type="ECO:0000313" key="6">
    <source>
        <dbReference type="EMBL" id="STT94713.1"/>
    </source>
</evidence>
<dbReference type="EMBL" id="UGLJ01000002">
    <property type="protein sequence ID" value="STT96367.1"/>
    <property type="molecule type" value="Genomic_DNA"/>
</dbReference>
<dbReference type="GO" id="GO:0006508">
    <property type="term" value="P:proteolysis"/>
    <property type="evidence" value="ECO:0007669"/>
    <property type="project" value="UniProtKB-KW"/>
</dbReference>
<name>A0A060VKT0_KLEPN</name>
<dbReference type="EMBL" id="UGLJ01000002">
    <property type="protein sequence ID" value="STT94713.1"/>
    <property type="molecule type" value="Genomic_DNA"/>
</dbReference>
<keyword evidence="3" id="KW-0378">Hydrolase</keyword>
<dbReference type="Proteomes" id="UP000255167">
    <property type="component" value="Unassembled WGS sequence"/>
</dbReference>
<evidence type="ECO:0000313" key="13">
    <source>
        <dbReference type="Proteomes" id="UP000254387"/>
    </source>
</evidence>
<accession>A0A060VKT0</accession>
<dbReference type="EMBL" id="UGMN01000004">
    <property type="protein sequence ID" value="STV63447.1"/>
    <property type="molecule type" value="Genomic_DNA"/>
</dbReference>
<evidence type="ECO:0000256" key="4">
    <source>
        <dbReference type="ARBA" id="ARBA00022807"/>
    </source>
</evidence>
<keyword evidence="2" id="KW-0645">Protease</keyword>
<sequence>MTQSDFIGLVNGKPWANRACSFEQMDCWGLVVLYYRHVLGLELHHIAGYESGADFITCYEQEHAHWRRVPVAATGCIAVFYRGEVPAHIGVMISPVKCLHARGEFGFVRCDSPLALLKVYSKVEYMVHGAI</sequence>
<dbReference type="Gene3D" id="3.90.1720.10">
    <property type="entry name" value="endopeptidase domain like (from Nostoc punctiforme)"/>
    <property type="match status" value="1"/>
</dbReference>
<keyword evidence="4" id="KW-0788">Thiol protease</keyword>
<organism evidence="9 13">
    <name type="scientific">Klebsiella pneumoniae</name>
    <dbReference type="NCBI Taxonomy" id="573"/>
    <lineage>
        <taxon>Bacteria</taxon>
        <taxon>Pseudomonadati</taxon>
        <taxon>Pseudomonadota</taxon>
        <taxon>Gammaproteobacteria</taxon>
        <taxon>Enterobacterales</taxon>
        <taxon>Enterobacteriaceae</taxon>
        <taxon>Klebsiella/Raoultella group</taxon>
        <taxon>Klebsiella</taxon>
        <taxon>Klebsiella pneumoniae complex</taxon>
    </lineage>
</organism>
<comment type="similarity">
    <text evidence="1">Belongs to the peptidase C40 family.</text>
</comment>
<evidence type="ECO:0000256" key="2">
    <source>
        <dbReference type="ARBA" id="ARBA00022670"/>
    </source>
</evidence>
<evidence type="ECO:0000256" key="3">
    <source>
        <dbReference type="ARBA" id="ARBA00022801"/>
    </source>
</evidence>
<evidence type="ECO:0000259" key="5">
    <source>
        <dbReference type="Pfam" id="PF00877"/>
    </source>
</evidence>
<dbReference type="GO" id="GO:0008234">
    <property type="term" value="F:cysteine-type peptidase activity"/>
    <property type="evidence" value="ECO:0007669"/>
    <property type="project" value="UniProtKB-KW"/>
</dbReference>
<evidence type="ECO:0000313" key="7">
    <source>
        <dbReference type="EMBL" id="STT96367.1"/>
    </source>
</evidence>
<evidence type="ECO:0000313" key="9">
    <source>
        <dbReference type="EMBL" id="STV63447.1"/>
    </source>
</evidence>
<dbReference type="Proteomes" id="UP000254387">
    <property type="component" value="Unassembled WGS sequence"/>
</dbReference>
<dbReference type="Proteomes" id="UP000254141">
    <property type="component" value="Unassembled WGS sequence"/>
</dbReference>
<dbReference type="InterPro" id="IPR000064">
    <property type="entry name" value="NLP_P60_dom"/>
</dbReference>
<evidence type="ECO:0000313" key="12">
    <source>
        <dbReference type="Proteomes" id="UP000254141"/>
    </source>
</evidence>
<evidence type="ECO:0000313" key="10">
    <source>
        <dbReference type="EMBL" id="STW46846.1"/>
    </source>
</evidence>
<evidence type="ECO:0000313" key="11">
    <source>
        <dbReference type="Proteomes" id="UP000254103"/>
    </source>
</evidence>
<proteinExistence type="inferred from homology"/>
<evidence type="ECO:0000313" key="8">
    <source>
        <dbReference type="EMBL" id="STU51980.1"/>
    </source>
</evidence>
<reference evidence="11 12" key="1">
    <citation type="submission" date="2018-06" db="EMBL/GenBank/DDBJ databases">
        <authorList>
            <consortium name="Pathogen Informatics"/>
            <person name="Doyle S."/>
        </authorList>
    </citation>
    <scope>NUCLEOTIDE SEQUENCE [LARGE SCALE GENOMIC DNA]</scope>
    <source>
        <strain evidence="8 12">NCTC5051</strain>
        <strain evidence="6 11">NCTC5052</strain>
        <strain evidence="9 13">NCTC5053</strain>
        <strain evidence="10 14">NCTC9617</strain>
    </source>
</reference>